<sequence length="109" mass="12107">MVEEEEVNGDKVDELEGNIDDDGDVEDHGGSDFEEEEEEEEEKEEGSSDAEAGGHFDEAHEGIQTVTFFVFNFPENSSACSSFSFCCLFFFCSFASVSKAFSFKTACYD</sequence>
<accession>A0AAV3ZPG8</accession>
<evidence type="ECO:0000313" key="2">
    <source>
        <dbReference type="EMBL" id="GFN96367.1"/>
    </source>
</evidence>
<feature type="region of interest" description="Disordered" evidence="1">
    <location>
        <begin position="1"/>
        <end position="57"/>
    </location>
</feature>
<evidence type="ECO:0000313" key="3">
    <source>
        <dbReference type="Proteomes" id="UP000735302"/>
    </source>
</evidence>
<gene>
    <name evidence="2" type="ORF">PoB_002287300</name>
</gene>
<keyword evidence="3" id="KW-1185">Reference proteome</keyword>
<proteinExistence type="predicted"/>
<organism evidence="2 3">
    <name type="scientific">Plakobranchus ocellatus</name>
    <dbReference type="NCBI Taxonomy" id="259542"/>
    <lineage>
        <taxon>Eukaryota</taxon>
        <taxon>Metazoa</taxon>
        <taxon>Spiralia</taxon>
        <taxon>Lophotrochozoa</taxon>
        <taxon>Mollusca</taxon>
        <taxon>Gastropoda</taxon>
        <taxon>Heterobranchia</taxon>
        <taxon>Euthyneura</taxon>
        <taxon>Panpulmonata</taxon>
        <taxon>Sacoglossa</taxon>
        <taxon>Placobranchoidea</taxon>
        <taxon>Plakobranchidae</taxon>
        <taxon>Plakobranchus</taxon>
    </lineage>
</organism>
<protein>
    <submittedName>
        <fullName evidence="2">Uncharacterized protein</fullName>
    </submittedName>
</protein>
<dbReference type="Proteomes" id="UP000735302">
    <property type="component" value="Unassembled WGS sequence"/>
</dbReference>
<reference evidence="2 3" key="1">
    <citation type="journal article" date="2021" name="Elife">
        <title>Chloroplast acquisition without the gene transfer in kleptoplastic sea slugs, Plakobranchus ocellatus.</title>
        <authorList>
            <person name="Maeda T."/>
            <person name="Takahashi S."/>
            <person name="Yoshida T."/>
            <person name="Shimamura S."/>
            <person name="Takaki Y."/>
            <person name="Nagai Y."/>
            <person name="Toyoda A."/>
            <person name="Suzuki Y."/>
            <person name="Arimoto A."/>
            <person name="Ishii H."/>
            <person name="Satoh N."/>
            <person name="Nishiyama T."/>
            <person name="Hasebe M."/>
            <person name="Maruyama T."/>
            <person name="Minagawa J."/>
            <person name="Obokata J."/>
            <person name="Shigenobu S."/>
        </authorList>
    </citation>
    <scope>NUCLEOTIDE SEQUENCE [LARGE SCALE GENOMIC DNA]</scope>
</reference>
<feature type="compositionally biased region" description="Acidic residues" evidence="1">
    <location>
        <begin position="32"/>
        <end position="48"/>
    </location>
</feature>
<evidence type="ECO:0000256" key="1">
    <source>
        <dbReference type="SAM" id="MobiDB-lite"/>
    </source>
</evidence>
<dbReference type="EMBL" id="BLXT01002667">
    <property type="protein sequence ID" value="GFN96367.1"/>
    <property type="molecule type" value="Genomic_DNA"/>
</dbReference>
<comment type="caution">
    <text evidence="2">The sequence shown here is derived from an EMBL/GenBank/DDBJ whole genome shotgun (WGS) entry which is preliminary data.</text>
</comment>
<name>A0AAV3ZPG8_9GAST</name>
<feature type="compositionally biased region" description="Acidic residues" evidence="1">
    <location>
        <begin position="15"/>
        <end position="25"/>
    </location>
</feature>
<dbReference type="AlphaFoldDB" id="A0AAV3ZPG8"/>